<protein>
    <submittedName>
        <fullName evidence="1">Uncharacterized protein</fullName>
    </submittedName>
</protein>
<sequence>MVVEESESFYKEFSEKILEKRKSKAKVIFFCLVGSHSFNLNVETSDKDYFGVFLADIEDVLSGNMNTMVMDDHDPDYVLFEAERFCELLYKGNPKLVEPLFVNHYCYTAPEWLEIYRQRQKFISQSVCYHYISYSKSQLGDARKADTSENSNLNSNHSQFKKLYHTIRLLEETKRMLKGQEPLVFLQGDIREKIMNIRMGRCDFNETLKEIDQLFIETESTLATVKETNSLPRSCNIQLLSSWLVNIRLNHIKSLDQTDLFSEDQLVLKNENKLDIVSKCEQLMKNYSIDGKLLFLSESGSKLHGLRSENKSNDWIGVYVSKTSQYVSLYPDPNRVDLNTIRDVTKSKLEVTVDQSTLQRDTYVNGIQLFEISYFLSLLASGNHRAVEVVLPLPNNSNIVQLQSEAWKSLMSLNGQYLQTNLIHHCWGVSQGQLAKSKAMVDKDFQQSRINLSHAWRLVNRSEQVLDHNQYSLVPNENEFQQILNIRDSDSMSKEQFTILQKQCADQIQSVSNKLSKLSISSVKEKKLSEQSLKQLYKTWLIKLRKSYL</sequence>
<accession>A0A152A4W4</accession>
<name>A0A152A4W4_TIELA</name>
<dbReference type="STRING" id="361077.A0A152A4W4"/>
<reference evidence="1 2" key="1">
    <citation type="submission" date="2015-12" db="EMBL/GenBank/DDBJ databases">
        <title>Dictyostelia acquired genes for synthesis and detection of signals that induce cell-type specialization by lateral gene transfer from prokaryotes.</title>
        <authorList>
            <person name="Gloeckner G."/>
            <person name="Schaap P."/>
        </authorList>
    </citation>
    <scope>NUCLEOTIDE SEQUENCE [LARGE SCALE GENOMIC DNA]</scope>
    <source>
        <strain evidence="1 2">TK</strain>
    </source>
</reference>
<dbReference type="InterPro" id="IPR018775">
    <property type="entry name" value="RlaP"/>
</dbReference>
<dbReference type="FunCoup" id="A0A152A4W4">
    <property type="interactions" value="738"/>
</dbReference>
<keyword evidence="2" id="KW-1185">Reference proteome</keyword>
<proteinExistence type="predicted"/>
<dbReference type="Proteomes" id="UP000076078">
    <property type="component" value="Unassembled WGS sequence"/>
</dbReference>
<evidence type="ECO:0000313" key="1">
    <source>
        <dbReference type="EMBL" id="KYR01273.1"/>
    </source>
</evidence>
<dbReference type="OMA" id="LIHHCWG"/>
<dbReference type="PANTHER" id="PTHR34817">
    <property type="entry name" value="NUCLEOTIDYLTRANSFERASE"/>
    <property type="match status" value="1"/>
</dbReference>
<dbReference type="EMBL" id="LODT01000011">
    <property type="protein sequence ID" value="KYR01273.1"/>
    <property type="molecule type" value="Genomic_DNA"/>
</dbReference>
<comment type="caution">
    <text evidence="1">The sequence shown here is derived from an EMBL/GenBank/DDBJ whole genome shotgun (WGS) entry which is preliminary data.</text>
</comment>
<dbReference type="OrthoDB" id="6103986at2759"/>
<dbReference type="Pfam" id="PF10127">
    <property type="entry name" value="RlaP"/>
    <property type="match status" value="2"/>
</dbReference>
<organism evidence="1 2">
    <name type="scientific">Tieghemostelium lacteum</name>
    <name type="common">Slime mold</name>
    <name type="synonym">Dictyostelium lacteum</name>
    <dbReference type="NCBI Taxonomy" id="361077"/>
    <lineage>
        <taxon>Eukaryota</taxon>
        <taxon>Amoebozoa</taxon>
        <taxon>Evosea</taxon>
        <taxon>Eumycetozoa</taxon>
        <taxon>Dictyostelia</taxon>
        <taxon>Dictyosteliales</taxon>
        <taxon>Raperosteliaceae</taxon>
        <taxon>Tieghemostelium</taxon>
    </lineage>
</organism>
<evidence type="ECO:0000313" key="2">
    <source>
        <dbReference type="Proteomes" id="UP000076078"/>
    </source>
</evidence>
<dbReference type="PANTHER" id="PTHR34817:SF1">
    <property type="entry name" value="NUCLEOTIDYLTRANSFERASE"/>
    <property type="match status" value="1"/>
</dbReference>
<gene>
    <name evidence="1" type="ORF">DLAC_02396</name>
</gene>
<dbReference type="AlphaFoldDB" id="A0A152A4W4"/>
<dbReference type="InParanoid" id="A0A152A4W4"/>